<dbReference type="Pfam" id="PF11322">
    <property type="entry name" value="DUF3124"/>
    <property type="match status" value="1"/>
</dbReference>
<comment type="caution">
    <text evidence="1">The sequence shown here is derived from an EMBL/GenBank/DDBJ whole genome shotgun (WGS) entry which is preliminary data.</text>
</comment>
<proteinExistence type="predicted"/>
<keyword evidence="2" id="KW-1185">Reference proteome</keyword>
<dbReference type="InterPro" id="IPR021471">
    <property type="entry name" value="DUF3124"/>
</dbReference>
<organism evidence="1 2">
    <name type="scientific">Tenacibaculum adriaticum</name>
    <dbReference type="NCBI Taxonomy" id="413713"/>
    <lineage>
        <taxon>Bacteria</taxon>
        <taxon>Pseudomonadati</taxon>
        <taxon>Bacteroidota</taxon>
        <taxon>Flavobacteriia</taxon>
        <taxon>Flavobacteriales</taxon>
        <taxon>Flavobacteriaceae</taxon>
        <taxon>Tenacibaculum</taxon>
    </lineage>
</organism>
<dbReference type="Proteomes" id="UP000323136">
    <property type="component" value="Unassembled WGS sequence"/>
</dbReference>
<accession>A0A5S5DU76</accession>
<protein>
    <submittedName>
        <fullName evidence="1">Uncharacterized protein DUF3124</fullName>
    </submittedName>
</protein>
<evidence type="ECO:0000313" key="1">
    <source>
        <dbReference type="EMBL" id="TYP99427.1"/>
    </source>
</evidence>
<dbReference type="AlphaFoldDB" id="A0A5S5DU76"/>
<name>A0A5S5DU76_9FLAO</name>
<gene>
    <name evidence="1" type="ORF">C7447_10123</name>
</gene>
<sequence>MKKYILLILIIILTIGCNERKEISSINSENWSKRKIDISKKDSLEYGKSYLSIYSQIYSLSEHKTHNLTAMASLRNTSDADTIYLLKAEYFDTHGKSIRVYFNSPIYLAPMETTEIIIIDESDIEGGTGSNFIIEWKIPKNCPEPLFEGIMNSTMGQQGLSFTTQSKRIK</sequence>
<dbReference type="RefSeq" id="WP_148868153.1">
    <property type="nucleotide sequence ID" value="NZ_VNIA01000001.1"/>
</dbReference>
<evidence type="ECO:0000313" key="2">
    <source>
        <dbReference type="Proteomes" id="UP000323136"/>
    </source>
</evidence>
<reference evidence="1 2" key="1">
    <citation type="submission" date="2019-07" db="EMBL/GenBank/DDBJ databases">
        <title>Genomic Encyclopedia of Type Strains, Phase IV (KMG-IV): sequencing the most valuable type-strain genomes for metagenomic binning, comparative biology and taxonomic classification.</title>
        <authorList>
            <person name="Goeker M."/>
        </authorList>
    </citation>
    <scope>NUCLEOTIDE SEQUENCE [LARGE SCALE GENOMIC DNA]</scope>
    <source>
        <strain evidence="1 2">DSM 18961</strain>
    </source>
</reference>
<dbReference type="OrthoDB" id="283474at2"/>
<dbReference type="PROSITE" id="PS51257">
    <property type="entry name" value="PROKAR_LIPOPROTEIN"/>
    <property type="match status" value="1"/>
</dbReference>
<dbReference type="EMBL" id="VNIA01000001">
    <property type="protein sequence ID" value="TYP99427.1"/>
    <property type="molecule type" value="Genomic_DNA"/>
</dbReference>